<dbReference type="AlphaFoldDB" id="A0A0D2FBF2"/>
<accession>A0A0D2FBF2</accession>
<keyword evidence="2" id="KW-1185">Reference proteome</keyword>
<organism evidence="1 2">
    <name type="scientific">Phialophora macrospora</name>
    <dbReference type="NCBI Taxonomy" id="1851006"/>
    <lineage>
        <taxon>Eukaryota</taxon>
        <taxon>Fungi</taxon>
        <taxon>Dikarya</taxon>
        <taxon>Ascomycota</taxon>
        <taxon>Pezizomycotina</taxon>
        <taxon>Eurotiomycetes</taxon>
        <taxon>Chaetothyriomycetidae</taxon>
        <taxon>Chaetothyriales</taxon>
        <taxon>Herpotrichiellaceae</taxon>
        <taxon>Phialophora</taxon>
    </lineage>
</organism>
<proteinExistence type="predicted"/>
<name>A0A0D2FBF2_9EURO</name>
<dbReference type="Proteomes" id="UP000054266">
    <property type="component" value="Unassembled WGS sequence"/>
</dbReference>
<dbReference type="EMBL" id="KN846961">
    <property type="protein sequence ID" value="KIW64180.1"/>
    <property type="molecule type" value="Genomic_DNA"/>
</dbReference>
<protein>
    <recommendedName>
        <fullName evidence="3">Clr5 domain-containing protein</fullName>
    </recommendedName>
</protein>
<gene>
    <name evidence="1" type="ORF">PV04_09133</name>
</gene>
<reference evidence="1 2" key="1">
    <citation type="submission" date="2015-01" db="EMBL/GenBank/DDBJ databases">
        <title>The Genome Sequence of Capronia semiimmersa CBS27337.</title>
        <authorList>
            <consortium name="The Broad Institute Genomics Platform"/>
            <person name="Cuomo C."/>
            <person name="de Hoog S."/>
            <person name="Gorbushina A."/>
            <person name="Stielow B."/>
            <person name="Teixiera M."/>
            <person name="Abouelleil A."/>
            <person name="Chapman S.B."/>
            <person name="Priest M."/>
            <person name="Young S.K."/>
            <person name="Wortman J."/>
            <person name="Nusbaum C."/>
            <person name="Birren B."/>
        </authorList>
    </citation>
    <scope>NUCLEOTIDE SEQUENCE [LARGE SCALE GENOMIC DNA]</scope>
    <source>
        <strain evidence="1 2">CBS 27337</strain>
    </source>
</reference>
<dbReference type="HOGENOM" id="CLU_014626_1_0_1"/>
<evidence type="ECO:0000313" key="2">
    <source>
        <dbReference type="Proteomes" id="UP000054266"/>
    </source>
</evidence>
<dbReference type="STRING" id="5601.A0A0D2FBF2"/>
<evidence type="ECO:0000313" key="1">
    <source>
        <dbReference type="EMBL" id="KIW64180.1"/>
    </source>
</evidence>
<sequence length="700" mass="78019">MPFAAARPRVFQSPKYTPVPGFAPHLSPDDVVIRTPSFAGDSPSQVTHPRDRASPLSIAAAEAMALDRTRLFLQGRFDDLARTMSGAEKTTMSTWLYQFWVFAFTASKHWGKGLRDWSRYNLDFDAFEDSGHHRSPASPALLTSSPMYTESQEDVLPSPPKHCRWSIHVVEEDYEAISDEVENSDSTSGEPPLEERLQNALESNDFSNIPADRLPIATSHIAKAVKRSPDELFLESFSFAIMARNQPLLEQMLSNLKPGVEVKTVFPLHIATSYLDGASTCCNILDLLCSKLPRLSTFYINNYGHTVLDNLMLTILKGHSSSSLHAIDETLTQESRLAGIEVDLCGRWDADSPCFRALLQSGKTKVPLSWKHKFCHTSALAVCHCIESLSGCDLLDQFDISSGLFVRRCFGCGLSLKLTPIHVLVLTAFQLARCGCEGEDLFGMIAVLLCMIGSRMDIRTRAAVSIDLLLGIDNGTDCTHEDLTPFGLAERLPALIVDGWSANLRRGWQIFCHILRPPQSLTDQSAETQPIEDHSMLDFIQGAPVESMELSSGHHDGHTSTSQRGNFRRKCGRGCAAHWENSPYYDDDTDDLVSPFTTDNNIGHLWAAVQTELLTYRKIKEGDTWLSGYFDLDAVLTGLQTGTNISMPLLDKGMIKSYCQCGRTAPHWEHILREDIAEYYFSNLDVWERTSFIEEPARIG</sequence>
<evidence type="ECO:0008006" key="3">
    <source>
        <dbReference type="Google" id="ProtNLM"/>
    </source>
</evidence>